<dbReference type="PANTHER" id="PTHR31569">
    <property type="entry name" value="SWIM-TYPE DOMAIN-CONTAINING PROTEIN"/>
    <property type="match status" value="1"/>
</dbReference>
<name>A0A8H4SQU1_9HYPO</name>
<evidence type="ECO:0000259" key="1">
    <source>
        <dbReference type="Pfam" id="PF10551"/>
    </source>
</evidence>
<dbReference type="PANTHER" id="PTHR31569:SF4">
    <property type="entry name" value="SWIM-TYPE DOMAIN-CONTAINING PROTEIN"/>
    <property type="match status" value="1"/>
</dbReference>
<dbReference type="Proteomes" id="UP000622797">
    <property type="component" value="Unassembled WGS sequence"/>
</dbReference>
<evidence type="ECO:0000313" key="2">
    <source>
        <dbReference type="EMBL" id="KAF4943886.1"/>
    </source>
</evidence>
<comment type="caution">
    <text evidence="2">The sequence shown here is derived from an EMBL/GenBank/DDBJ whole genome shotgun (WGS) entry which is preliminary data.</text>
</comment>
<reference evidence="2" key="2">
    <citation type="submission" date="2020-05" db="EMBL/GenBank/DDBJ databases">
        <authorList>
            <person name="Kim H.-S."/>
            <person name="Proctor R.H."/>
            <person name="Brown D.W."/>
        </authorList>
    </citation>
    <scope>NUCLEOTIDE SEQUENCE</scope>
    <source>
        <strain evidence="2">NRRL 20472</strain>
    </source>
</reference>
<evidence type="ECO:0000313" key="3">
    <source>
        <dbReference type="Proteomes" id="UP000622797"/>
    </source>
</evidence>
<proteinExistence type="predicted"/>
<protein>
    <recommendedName>
        <fullName evidence="1">MULE transposase domain-containing protein</fullName>
    </recommendedName>
</protein>
<keyword evidence="3" id="KW-1185">Reference proteome</keyword>
<gene>
    <name evidence="2" type="ORF">FSARC_14809</name>
</gene>
<feature type="non-terminal residue" evidence="2">
    <location>
        <position position="1"/>
    </location>
</feature>
<feature type="domain" description="MULE transposase" evidence="1">
    <location>
        <begin position="56"/>
        <end position="154"/>
    </location>
</feature>
<accession>A0A8H4SQU1</accession>
<dbReference type="OrthoDB" id="1421156at2759"/>
<sequence length="363" mass="42327">GKRDLTRGQSNIHALADQLEEEGFWNRISLDGNRRVTAVLFAHPQSLEFLKLYPEVLILDCTYKTNKYKMPLLDIVGVDACQKSFCIAFAFLSGEDEGDFTWVLSHLRSIYDTYSIALPSVILTDRCLACMNAIASRSCFPDIPLHLCSWHIEKAVLSYCQPGFMEDKHNPQRQEEWKEFSDFWSKIVESETKEIYYERFEQFKQLYIPQHANEVSYLIQTWLDPHKERFVKAWVDEKLNFEQYVTSRAEGIHRLIKSHYKNSQVDLFEAWRTIKLVLTNQIKDLKAEQAKDNIRIPLDISGVLFSNISGWVSHYALRKVDGQRKLVEKGELPLCTKPYWSTIYPFDYNTSIHIGISIVQEPP</sequence>
<dbReference type="AlphaFoldDB" id="A0A8H4SQU1"/>
<dbReference type="InterPro" id="IPR052579">
    <property type="entry name" value="Zinc_finger_SWIM"/>
</dbReference>
<dbReference type="Pfam" id="PF10551">
    <property type="entry name" value="MULE"/>
    <property type="match status" value="1"/>
</dbReference>
<dbReference type="InterPro" id="IPR018289">
    <property type="entry name" value="MULE_transposase_dom"/>
</dbReference>
<reference evidence="2" key="1">
    <citation type="journal article" date="2020" name="BMC Genomics">
        <title>Correction to: Identification and distribution of gene clusters required for synthesis of sphingolipid metabolism inhibitors in diverse species of the filamentous fungus Fusarium.</title>
        <authorList>
            <person name="Kim H.S."/>
            <person name="Lohmar J.M."/>
            <person name="Busman M."/>
            <person name="Brown D.W."/>
            <person name="Naumann T.A."/>
            <person name="Divon H.H."/>
            <person name="Lysoe E."/>
            <person name="Uhlig S."/>
            <person name="Proctor R.H."/>
        </authorList>
    </citation>
    <scope>NUCLEOTIDE SEQUENCE</scope>
    <source>
        <strain evidence="2">NRRL 20472</strain>
    </source>
</reference>
<dbReference type="EMBL" id="JABEXW010001426">
    <property type="protein sequence ID" value="KAF4943886.1"/>
    <property type="molecule type" value="Genomic_DNA"/>
</dbReference>
<organism evidence="2 3">
    <name type="scientific">Fusarium sarcochroum</name>
    <dbReference type="NCBI Taxonomy" id="1208366"/>
    <lineage>
        <taxon>Eukaryota</taxon>
        <taxon>Fungi</taxon>
        <taxon>Dikarya</taxon>
        <taxon>Ascomycota</taxon>
        <taxon>Pezizomycotina</taxon>
        <taxon>Sordariomycetes</taxon>
        <taxon>Hypocreomycetidae</taxon>
        <taxon>Hypocreales</taxon>
        <taxon>Nectriaceae</taxon>
        <taxon>Fusarium</taxon>
        <taxon>Fusarium lateritium species complex</taxon>
    </lineage>
</organism>